<dbReference type="HAMAP" id="MF_00087">
    <property type="entry name" value="Glu_tRNA_reductase"/>
    <property type="match status" value="1"/>
</dbReference>
<dbReference type="InterPro" id="IPR000343">
    <property type="entry name" value="4pyrrol_synth_GluRdtase"/>
</dbReference>
<dbReference type="EMBL" id="JAUSZS010000002">
    <property type="protein sequence ID" value="MDQ0930113.1"/>
    <property type="molecule type" value="Genomic_DNA"/>
</dbReference>
<evidence type="ECO:0000259" key="13">
    <source>
        <dbReference type="Pfam" id="PF05201"/>
    </source>
</evidence>
<feature type="active site" description="Nucleophile" evidence="8">
    <location>
        <position position="50"/>
    </location>
</feature>
<feature type="domain" description="Tetrapyrrole biosynthesis glutamyl-tRNA reductase dimerisation" evidence="11">
    <location>
        <begin position="483"/>
        <end position="582"/>
    </location>
</feature>
<evidence type="ECO:0000256" key="9">
    <source>
        <dbReference type="RuleBase" id="RU000584"/>
    </source>
</evidence>
<feature type="binding site" evidence="8">
    <location>
        <begin position="199"/>
        <end position="204"/>
    </location>
    <ligand>
        <name>NADP(+)</name>
        <dbReference type="ChEBI" id="CHEBI:58349"/>
    </ligand>
</feature>
<feature type="domain" description="Glutamyl-tRNA reductase N-terminal" evidence="13">
    <location>
        <begin position="6"/>
        <end position="156"/>
    </location>
</feature>
<dbReference type="SUPFAM" id="SSF69742">
    <property type="entry name" value="Glutamyl tRNA-reductase catalytic, N-terminal domain"/>
    <property type="match status" value="1"/>
</dbReference>
<keyword evidence="15" id="KW-1185">Reference proteome</keyword>
<sequence>MSLLVVGLSHRSAPVSVLERAALSQDAQIKLLQDTVAAEPATEAALLATCNRIELYADVDKFHAGVAELSTLLAQHSGVGLDELTPYLYVHYEDRAVHHLFSVACGLDSMVVGEGQILGQIKDSLALAQELHSAGRLLNDLFQQGLRVGKRAHSETGIDRAGQSLVTFGLQQLAGGRGAGVSVESVEAWAAGKKALVIGAGSMSSLAAATLARLGVAEIVVANRTPDRAERLAQIINENSENSRYEGHEGRDGGATSVVARAVPMESVPFELTRADIAVSCTGATGLVLTAGIVAAAVEGRVPADEAGLSPRTTARSDVRAALPPTGLGTEDGCPLDLSTTQTAQTAQTAQAGQAVQESAGFSVMGEAAVAGMDAATLEQHAAWVDNGTVDRRDTARRTPDDDRELIAALALTAATLGRIPERRRPEVVVGVPRPAPVLSLLDLAMPRDVDAAAHRLAGVRLVDIESLAEASADAPMAADVDQVRRIVADEVAAFGAALRAAHITPTVVALRAMAADVVAGEIARLDGRLPGLDEKHRAEITQTVRRVVDKLLHAPTVRVKQLAAEPGGAGYADALRTLFDLDQETVASVSRADQDGPDTTTETNAENRGRA</sequence>
<evidence type="ECO:0000256" key="2">
    <source>
        <dbReference type="ARBA" id="ARBA00005916"/>
    </source>
</evidence>
<evidence type="ECO:0000313" key="15">
    <source>
        <dbReference type="Proteomes" id="UP001223072"/>
    </source>
</evidence>
<proteinExistence type="inferred from homology"/>
<feature type="binding site" evidence="8">
    <location>
        <position position="120"/>
    </location>
    <ligand>
        <name>substrate</name>
    </ligand>
</feature>
<gene>
    <name evidence="8" type="primary">hemA</name>
    <name evidence="14" type="ORF">QFZ49_000020</name>
</gene>
<dbReference type="GO" id="GO:0008883">
    <property type="term" value="F:glutamyl-tRNA reductase activity"/>
    <property type="evidence" value="ECO:0007669"/>
    <property type="project" value="UniProtKB-EC"/>
</dbReference>
<dbReference type="RefSeq" id="WP_307624427.1">
    <property type="nucleotide sequence ID" value="NZ_JAUSZS010000002.1"/>
</dbReference>
<dbReference type="PROSITE" id="PS00747">
    <property type="entry name" value="GLUTR"/>
    <property type="match status" value="1"/>
</dbReference>
<evidence type="ECO:0000259" key="11">
    <source>
        <dbReference type="Pfam" id="PF00745"/>
    </source>
</evidence>
<evidence type="ECO:0000313" key="14">
    <source>
        <dbReference type="EMBL" id="MDQ0930113.1"/>
    </source>
</evidence>
<feature type="region of interest" description="Disordered" evidence="10">
    <location>
        <begin position="589"/>
        <end position="612"/>
    </location>
</feature>
<evidence type="ECO:0000256" key="5">
    <source>
        <dbReference type="ARBA" id="ARBA00023002"/>
    </source>
</evidence>
<dbReference type="InterPro" id="IPR006151">
    <property type="entry name" value="Shikm_DH/Glu-tRNA_Rdtase"/>
</dbReference>
<dbReference type="PANTHER" id="PTHR43013">
    <property type="entry name" value="GLUTAMYL-TRNA REDUCTASE"/>
    <property type="match status" value="1"/>
</dbReference>
<comment type="caution">
    <text evidence="14">The sequence shown here is derived from an EMBL/GenBank/DDBJ whole genome shotgun (WGS) entry which is preliminary data.</text>
</comment>
<dbReference type="CDD" id="cd05213">
    <property type="entry name" value="NAD_bind_Glutamyl_tRNA_reduct"/>
    <property type="match status" value="1"/>
</dbReference>
<dbReference type="Pfam" id="PF05201">
    <property type="entry name" value="GlutR_N"/>
    <property type="match status" value="1"/>
</dbReference>
<evidence type="ECO:0000256" key="6">
    <source>
        <dbReference type="ARBA" id="ARBA00023244"/>
    </source>
</evidence>
<dbReference type="Gene3D" id="3.40.50.720">
    <property type="entry name" value="NAD(P)-binding Rossmann-like Domain"/>
    <property type="match status" value="2"/>
</dbReference>
<comment type="miscellaneous">
    <text evidence="8">During catalysis, the active site Cys acts as a nucleophile attacking the alpha-carbonyl group of tRNA-bound glutamate with the formation of a thioester intermediate between enzyme and glutamate, and the concomitant release of tRNA(Glu). The thioester intermediate is finally reduced by direct hydride transfer from NADPH, to form the product GSA.</text>
</comment>
<comment type="domain">
    <text evidence="8">Possesses an unusual extended V-shaped dimeric structure with each monomer consisting of three distinct domains arranged along a curved 'spinal' alpha-helix. The N-terminal catalytic domain specifically recognizes the glutamate moiety of the substrate. The second domain is the NADPH-binding domain, and the third C-terminal domain is responsible for dimerization.</text>
</comment>
<evidence type="ECO:0000256" key="10">
    <source>
        <dbReference type="SAM" id="MobiDB-lite"/>
    </source>
</evidence>
<feature type="binding site" evidence="8">
    <location>
        <begin position="114"/>
        <end position="116"/>
    </location>
    <ligand>
        <name>substrate</name>
    </ligand>
</feature>
<dbReference type="InterPro" id="IPR036291">
    <property type="entry name" value="NAD(P)-bd_dom_sf"/>
</dbReference>
<comment type="catalytic activity">
    <reaction evidence="7 8 9">
        <text>(S)-4-amino-5-oxopentanoate + tRNA(Glu) + NADP(+) = L-glutamyl-tRNA(Glu) + NADPH + H(+)</text>
        <dbReference type="Rhea" id="RHEA:12344"/>
        <dbReference type="Rhea" id="RHEA-COMP:9663"/>
        <dbReference type="Rhea" id="RHEA-COMP:9680"/>
        <dbReference type="ChEBI" id="CHEBI:15378"/>
        <dbReference type="ChEBI" id="CHEBI:57501"/>
        <dbReference type="ChEBI" id="CHEBI:57783"/>
        <dbReference type="ChEBI" id="CHEBI:58349"/>
        <dbReference type="ChEBI" id="CHEBI:78442"/>
        <dbReference type="ChEBI" id="CHEBI:78520"/>
        <dbReference type="EC" id="1.2.1.70"/>
    </reaction>
</comment>
<feature type="binding site" evidence="8">
    <location>
        <position position="109"/>
    </location>
    <ligand>
        <name>substrate</name>
    </ligand>
</feature>
<dbReference type="InterPro" id="IPR036453">
    <property type="entry name" value="GluRdtase_dimer_dom_sf"/>
</dbReference>
<dbReference type="Proteomes" id="UP001223072">
    <property type="component" value="Unassembled WGS sequence"/>
</dbReference>
<evidence type="ECO:0000259" key="12">
    <source>
        <dbReference type="Pfam" id="PF01488"/>
    </source>
</evidence>
<dbReference type="Pfam" id="PF01488">
    <property type="entry name" value="Shikimate_DH"/>
    <property type="match status" value="1"/>
</dbReference>
<evidence type="ECO:0000256" key="4">
    <source>
        <dbReference type="ARBA" id="ARBA00022857"/>
    </source>
</evidence>
<dbReference type="Gene3D" id="3.30.460.30">
    <property type="entry name" value="Glutamyl-tRNA reductase, N-terminal domain"/>
    <property type="match status" value="1"/>
</dbReference>
<dbReference type="NCBIfam" id="NF000744">
    <property type="entry name" value="PRK00045.1-3"/>
    <property type="match status" value="1"/>
</dbReference>
<feature type="site" description="Important for activity" evidence="8">
    <location>
        <position position="99"/>
    </location>
</feature>
<dbReference type="SUPFAM" id="SSF51735">
    <property type="entry name" value="NAD(P)-binding Rossmann-fold domains"/>
    <property type="match status" value="1"/>
</dbReference>
<organism evidence="14 15">
    <name type="scientific">Streptomyces turgidiscabies</name>
    <dbReference type="NCBI Taxonomy" id="85558"/>
    <lineage>
        <taxon>Bacteria</taxon>
        <taxon>Bacillati</taxon>
        <taxon>Actinomycetota</taxon>
        <taxon>Actinomycetes</taxon>
        <taxon>Kitasatosporales</taxon>
        <taxon>Streptomycetaceae</taxon>
        <taxon>Streptomyces</taxon>
    </lineage>
</organism>
<dbReference type="PANTHER" id="PTHR43013:SF1">
    <property type="entry name" value="GLUTAMYL-TRNA REDUCTASE"/>
    <property type="match status" value="1"/>
</dbReference>
<evidence type="ECO:0000256" key="8">
    <source>
        <dbReference type="HAMAP-Rule" id="MF_00087"/>
    </source>
</evidence>
<dbReference type="InterPro" id="IPR036343">
    <property type="entry name" value="GluRdtase_N_sf"/>
</dbReference>
<feature type="domain" description="Quinate/shikimate 5-dehydrogenase/glutamyl-tRNA reductase" evidence="12">
    <location>
        <begin position="191"/>
        <end position="239"/>
    </location>
</feature>
<feature type="binding site" evidence="8">
    <location>
        <begin position="49"/>
        <end position="52"/>
    </location>
    <ligand>
        <name>substrate</name>
    </ligand>
</feature>
<reference evidence="14 15" key="1">
    <citation type="submission" date="2023-07" db="EMBL/GenBank/DDBJ databases">
        <title>Comparative genomics of wheat-associated soil bacteria to identify genetic determinants of phenazine resistance.</title>
        <authorList>
            <person name="Mouncey N."/>
        </authorList>
    </citation>
    <scope>NUCLEOTIDE SEQUENCE [LARGE SCALE GENOMIC DNA]</scope>
    <source>
        <strain evidence="14 15">W2I16</strain>
    </source>
</reference>
<dbReference type="InterPro" id="IPR015896">
    <property type="entry name" value="4pyrrol_synth_GluRdtase_dimer"/>
</dbReference>
<name>A0ABU0RDQ1_9ACTN</name>
<keyword evidence="6 8" id="KW-0627">Porphyrin biosynthesis</keyword>
<keyword evidence="4 8" id="KW-0521">NADP</keyword>
<comment type="subunit">
    <text evidence="8">Homodimer.</text>
</comment>
<comment type="similarity">
    <text evidence="2 8 9">Belongs to the glutamyl-tRNA reductase family.</text>
</comment>
<accession>A0ABU0RDQ1</accession>
<dbReference type="EC" id="1.2.1.70" evidence="3 8"/>
<dbReference type="Pfam" id="PF00745">
    <property type="entry name" value="GlutR_dimer"/>
    <property type="match status" value="1"/>
</dbReference>
<evidence type="ECO:0000256" key="3">
    <source>
        <dbReference type="ARBA" id="ARBA00012970"/>
    </source>
</evidence>
<evidence type="ECO:0000256" key="7">
    <source>
        <dbReference type="ARBA" id="ARBA00047464"/>
    </source>
</evidence>
<dbReference type="InterPro" id="IPR015895">
    <property type="entry name" value="4pyrrol_synth_GluRdtase_N"/>
</dbReference>
<dbReference type="NCBIfam" id="TIGR01035">
    <property type="entry name" value="hemA"/>
    <property type="match status" value="1"/>
</dbReference>
<comment type="function">
    <text evidence="8">Catalyzes the NADPH-dependent reduction of glutamyl-tRNA(Glu) to glutamate 1-semialdehyde (GSA).</text>
</comment>
<dbReference type="SUPFAM" id="SSF69075">
    <property type="entry name" value="Glutamyl tRNA-reductase dimerization domain"/>
    <property type="match status" value="1"/>
</dbReference>
<dbReference type="InterPro" id="IPR018214">
    <property type="entry name" value="GluRdtase_CS"/>
</dbReference>
<comment type="pathway">
    <text evidence="1 8 9">Porphyrin-containing compound metabolism; protoporphyrin-IX biosynthesis; 5-aminolevulinate from L-glutamyl-tRNA(Glu): step 1/2.</text>
</comment>
<protein>
    <recommendedName>
        <fullName evidence="3 8">Glutamyl-tRNA reductase</fullName>
        <shortName evidence="8">GluTR</shortName>
        <ecNumber evidence="3 8">1.2.1.70</ecNumber>
    </recommendedName>
</protein>
<keyword evidence="5 8" id="KW-0560">Oxidoreductase</keyword>
<evidence type="ECO:0000256" key="1">
    <source>
        <dbReference type="ARBA" id="ARBA00005059"/>
    </source>
</evidence>